<dbReference type="InterPro" id="IPR018961">
    <property type="entry name" value="DnaJ_homolog_subfam-C_membr-28"/>
</dbReference>
<dbReference type="InterPro" id="IPR052573">
    <property type="entry name" value="DnaJ_C_subfamily_28"/>
</dbReference>
<feature type="domain" description="DnaJ homologue subfamily C member 28 conserved" evidence="1">
    <location>
        <begin position="68"/>
        <end position="134"/>
    </location>
</feature>
<organism evidence="2 3">
    <name type="scientific">Phragmitibacter flavus</name>
    <dbReference type="NCBI Taxonomy" id="2576071"/>
    <lineage>
        <taxon>Bacteria</taxon>
        <taxon>Pseudomonadati</taxon>
        <taxon>Verrucomicrobiota</taxon>
        <taxon>Verrucomicrobiia</taxon>
        <taxon>Verrucomicrobiales</taxon>
        <taxon>Verrucomicrobiaceae</taxon>
        <taxon>Phragmitibacter</taxon>
    </lineage>
</organism>
<dbReference type="PANTHER" id="PTHR39158:SF1">
    <property type="entry name" value="DNAJ HOMOLOG SUBFAMILY C MEMBER 28"/>
    <property type="match status" value="1"/>
</dbReference>
<dbReference type="AlphaFoldDB" id="A0A5R8K925"/>
<protein>
    <submittedName>
        <fullName evidence="2">DUF1992 domain-containing protein</fullName>
    </submittedName>
</protein>
<comment type="caution">
    <text evidence="2">The sequence shown here is derived from an EMBL/GenBank/DDBJ whole genome shotgun (WGS) entry which is preliminary data.</text>
</comment>
<keyword evidence="3" id="KW-1185">Reference proteome</keyword>
<reference evidence="2 3" key="1">
    <citation type="submission" date="2019-05" db="EMBL/GenBank/DDBJ databases">
        <title>Verrucobacter flavum gen. nov., sp. nov. a new member of the family Verrucomicrobiaceae.</title>
        <authorList>
            <person name="Szuroczki S."/>
            <person name="Abbaszade G."/>
            <person name="Szabo A."/>
            <person name="Felfoldi T."/>
            <person name="Schumann P."/>
            <person name="Boka K."/>
            <person name="Keki Z."/>
            <person name="Toumi M."/>
            <person name="Toth E."/>
        </authorList>
    </citation>
    <scope>NUCLEOTIDE SEQUENCE [LARGE SCALE GENOMIC DNA]</scope>
    <source>
        <strain evidence="2 3">MG-N-17</strain>
    </source>
</reference>
<sequence length="174" mass="18942">MLHSGISHNGLAKVLNLGVNRRCLGGGHSLKYAALSHWRAQIIFTAQQIFSSSALSVENFPMSGLADIAESRIQEAIESGEFTSLSGMGKPLDLDAYFASPSSLRAGFGLLKSAGAVPPEVEAMKQVHQLRETIQNSADPILLRQMNFELQARETEIAMAMERMKRSIRQDIAG</sequence>
<dbReference type="Pfam" id="PF09350">
    <property type="entry name" value="DJC28_CD"/>
    <property type="match status" value="1"/>
</dbReference>
<proteinExistence type="predicted"/>
<dbReference type="PANTHER" id="PTHR39158">
    <property type="entry name" value="OS08G0560600 PROTEIN"/>
    <property type="match status" value="1"/>
</dbReference>
<dbReference type="OrthoDB" id="195708at2"/>
<dbReference type="EMBL" id="VAUV01000019">
    <property type="protein sequence ID" value="TLD68791.1"/>
    <property type="molecule type" value="Genomic_DNA"/>
</dbReference>
<accession>A0A5R8K925</accession>
<gene>
    <name evidence="2" type="ORF">FEM03_20885</name>
</gene>
<evidence type="ECO:0000313" key="2">
    <source>
        <dbReference type="EMBL" id="TLD68791.1"/>
    </source>
</evidence>
<dbReference type="Proteomes" id="UP000306196">
    <property type="component" value="Unassembled WGS sequence"/>
</dbReference>
<evidence type="ECO:0000313" key="3">
    <source>
        <dbReference type="Proteomes" id="UP000306196"/>
    </source>
</evidence>
<name>A0A5R8K925_9BACT</name>
<evidence type="ECO:0000259" key="1">
    <source>
        <dbReference type="Pfam" id="PF09350"/>
    </source>
</evidence>